<evidence type="ECO:0000256" key="1">
    <source>
        <dbReference type="SAM" id="MobiDB-lite"/>
    </source>
</evidence>
<feature type="transmembrane region" description="Helical" evidence="2">
    <location>
        <begin position="56"/>
        <end position="74"/>
    </location>
</feature>
<accession>A0ABW7W554</accession>
<proteinExistence type="predicted"/>
<dbReference type="Pfam" id="PF20177">
    <property type="entry name" value="DUF6542"/>
    <property type="match status" value="1"/>
</dbReference>
<reference evidence="4 5" key="1">
    <citation type="submission" date="2024-10" db="EMBL/GenBank/DDBJ databases">
        <title>The Natural Products Discovery Center: Release of the First 8490 Sequenced Strains for Exploring Actinobacteria Biosynthetic Diversity.</title>
        <authorList>
            <person name="Kalkreuter E."/>
            <person name="Kautsar S.A."/>
            <person name="Yang D."/>
            <person name="Bader C.D."/>
            <person name="Teijaro C.N."/>
            <person name="Fluegel L."/>
            <person name="Davis C.M."/>
            <person name="Simpson J.R."/>
            <person name="Lauterbach L."/>
            <person name="Steele A.D."/>
            <person name="Gui C."/>
            <person name="Meng S."/>
            <person name="Li G."/>
            <person name="Viehrig K."/>
            <person name="Ye F."/>
            <person name="Su P."/>
            <person name="Kiefer A.F."/>
            <person name="Nichols A."/>
            <person name="Cepeda A.J."/>
            <person name="Yan W."/>
            <person name="Fan B."/>
            <person name="Jiang Y."/>
            <person name="Adhikari A."/>
            <person name="Zheng C.-J."/>
            <person name="Schuster L."/>
            <person name="Cowan T.M."/>
            <person name="Smanski M.J."/>
            <person name="Chevrette M.G."/>
            <person name="De Carvalho L.P.S."/>
            <person name="Shen B."/>
        </authorList>
    </citation>
    <scope>NUCLEOTIDE SEQUENCE [LARGE SCALE GENOMIC DNA]</scope>
    <source>
        <strain evidence="4 5">NPDC019377</strain>
    </source>
</reference>
<feature type="compositionally biased region" description="Basic and acidic residues" evidence="1">
    <location>
        <begin position="223"/>
        <end position="251"/>
    </location>
</feature>
<evidence type="ECO:0000313" key="4">
    <source>
        <dbReference type="EMBL" id="MFI2233893.1"/>
    </source>
</evidence>
<evidence type="ECO:0000259" key="3">
    <source>
        <dbReference type="Pfam" id="PF20177"/>
    </source>
</evidence>
<evidence type="ECO:0000256" key="2">
    <source>
        <dbReference type="SAM" id="Phobius"/>
    </source>
</evidence>
<dbReference type="RefSeq" id="WP_397066365.1">
    <property type="nucleotide sequence ID" value="NZ_JBIRYL010000018.1"/>
</dbReference>
<gene>
    <name evidence="4" type="ORF">ACH49Z_28995</name>
</gene>
<dbReference type="Proteomes" id="UP001611494">
    <property type="component" value="Unassembled WGS sequence"/>
</dbReference>
<feature type="transmembrane region" description="Helical" evidence="2">
    <location>
        <begin position="25"/>
        <end position="44"/>
    </location>
</feature>
<evidence type="ECO:0000313" key="5">
    <source>
        <dbReference type="Proteomes" id="UP001611494"/>
    </source>
</evidence>
<feature type="compositionally biased region" description="Low complexity" evidence="1">
    <location>
        <begin position="257"/>
        <end position="271"/>
    </location>
</feature>
<sequence length="324" mass="35359">MAASQRENSRVPAPQRSLLPTVPGVPAYAAVLIAAACTFLGFLIDALGDVTDLTGTFSAFYILGCLAAVAAVRFRGLFTTMVLPPLLLFVAVPIAYRQLTGTSTASLKDILLNLAIPLVHRFPPMMLATVLVLIIAGIRIAQFRSENAARETAAARRGASWGRSERRATRGETKDRAENRPRRETAKRPSRGQAKRPVGEGKTARGTKPSRAETLAARSKANGRTEAKARPKRPENPEPDYTHESFDEPPRRGGRGRPPAAEPAARGAAAPRTREMRQHRPARPAAPVPDEPMRANARRGEPARAPQPARVREPIPERRRPERR</sequence>
<protein>
    <submittedName>
        <fullName evidence="4">DUF6542 domain-containing protein</fullName>
    </submittedName>
</protein>
<keyword evidence="5" id="KW-1185">Reference proteome</keyword>
<feature type="transmembrane region" description="Helical" evidence="2">
    <location>
        <begin position="81"/>
        <end position="99"/>
    </location>
</feature>
<name>A0ABW7W554_9NOCA</name>
<feature type="region of interest" description="Disordered" evidence="1">
    <location>
        <begin position="154"/>
        <end position="324"/>
    </location>
</feature>
<keyword evidence="2" id="KW-0812">Transmembrane</keyword>
<feature type="domain" description="DUF6542" evidence="3">
    <location>
        <begin position="24"/>
        <end position="144"/>
    </location>
</feature>
<keyword evidence="2" id="KW-0472">Membrane</keyword>
<dbReference type="EMBL" id="JBIRYL010000018">
    <property type="protein sequence ID" value="MFI2233893.1"/>
    <property type="molecule type" value="Genomic_DNA"/>
</dbReference>
<comment type="caution">
    <text evidence="4">The sequence shown here is derived from an EMBL/GenBank/DDBJ whole genome shotgun (WGS) entry which is preliminary data.</text>
</comment>
<feature type="compositionally biased region" description="Basic and acidic residues" evidence="1">
    <location>
        <begin position="163"/>
        <end position="187"/>
    </location>
</feature>
<feature type="transmembrane region" description="Helical" evidence="2">
    <location>
        <begin position="119"/>
        <end position="141"/>
    </location>
</feature>
<organism evidence="4 5">
    <name type="scientific">Nocardia testacea</name>
    <dbReference type="NCBI Taxonomy" id="248551"/>
    <lineage>
        <taxon>Bacteria</taxon>
        <taxon>Bacillati</taxon>
        <taxon>Actinomycetota</taxon>
        <taxon>Actinomycetes</taxon>
        <taxon>Mycobacteriales</taxon>
        <taxon>Nocardiaceae</taxon>
        <taxon>Nocardia</taxon>
    </lineage>
</organism>
<dbReference type="InterPro" id="IPR046672">
    <property type="entry name" value="DUF6542"/>
</dbReference>
<feature type="compositionally biased region" description="Basic and acidic residues" evidence="1">
    <location>
        <begin position="310"/>
        <end position="324"/>
    </location>
</feature>
<keyword evidence="2" id="KW-1133">Transmembrane helix</keyword>